<feature type="domain" description="HMG box" evidence="4">
    <location>
        <begin position="200"/>
        <end position="268"/>
    </location>
</feature>
<dbReference type="GO" id="GO:0003677">
    <property type="term" value="F:DNA binding"/>
    <property type="evidence" value="ECO:0007669"/>
    <property type="project" value="UniProtKB-UniRule"/>
</dbReference>
<feature type="region of interest" description="Disordered" evidence="3">
    <location>
        <begin position="30"/>
        <end position="68"/>
    </location>
</feature>
<evidence type="ECO:0000313" key="6">
    <source>
        <dbReference type="Proteomes" id="UP001152484"/>
    </source>
</evidence>
<dbReference type="Proteomes" id="UP001152484">
    <property type="component" value="Unassembled WGS sequence"/>
</dbReference>
<keyword evidence="6" id="KW-1185">Reference proteome</keyword>
<dbReference type="Pfam" id="PF00505">
    <property type="entry name" value="HMG_box"/>
    <property type="match status" value="3"/>
</dbReference>
<feature type="domain" description="HMG box" evidence="4">
    <location>
        <begin position="317"/>
        <end position="383"/>
    </location>
</feature>
<protein>
    <recommendedName>
        <fullName evidence="4">HMG box domain-containing protein</fullName>
    </recommendedName>
</protein>
<keyword evidence="1" id="KW-0238">DNA-binding</keyword>
<feature type="compositionally biased region" description="Basic and acidic residues" evidence="3">
    <location>
        <begin position="424"/>
        <end position="443"/>
    </location>
</feature>
<feature type="coiled-coil region" evidence="2">
    <location>
        <begin position="122"/>
        <end position="170"/>
    </location>
</feature>
<feature type="domain" description="HMG box" evidence="4">
    <location>
        <begin position="444"/>
        <end position="512"/>
    </location>
</feature>
<feature type="DNA-binding region" description="HMG box" evidence="1">
    <location>
        <begin position="200"/>
        <end position="268"/>
    </location>
</feature>
<sequence>MCVYTKTKIFKVTIPCFLVRSVAAISAKHPLDSSPSYQKAMDAVPEKKENSRKALKPQRPSSSEANIMAGVLVSDLTDSAFPSGNNAEKENHESFLRKNPKKGVGASKAKKQKEDSSFEKAFYEMQEKLEKLKIEKEHTEELLKARDEMILQKEKEQEKLQSELKKLQKTKEFKPILNFPILMGDRDQKKKEKKVKDPRKKKPATAYLLWCKDQWNEVKKENPKAEFKEVTNLLAAKWKTISAEEKKPYEEKYQSEKEMYLKMVGNDKREHEALRLLEEEQKQKIALELLEQYIQFQQQEAHMENKKKKKEKDPLKPKKPMSAFFLFSNERRTALLAENKNAVEAAKIMGEEWRNLTDEQKAPYEEVAAKNREQFEQEMRSYQKKKEEEAAFHEKEEEEMMKIKKQEAMQLLKKKEKVQNLIKKTKDEHKKKQKEDKKRDPNKPKKPASSFLLFSKEERKKIVEEKPGTNTTSINAIISIKWKELSEEEKQVWSDKAAQAMEAYKKELEEYNNKAKEINN</sequence>
<dbReference type="CDD" id="cd22006">
    <property type="entry name" value="HMG-box_AtHMGB6-like_rpt1"/>
    <property type="match status" value="1"/>
</dbReference>
<dbReference type="Gene3D" id="1.10.30.10">
    <property type="entry name" value="High mobility group box domain"/>
    <property type="match status" value="3"/>
</dbReference>
<feature type="region of interest" description="Disordered" evidence="3">
    <location>
        <begin position="82"/>
        <end position="116"/>
    </location>
</feature>
<dbReference type="EMBL" id="CAMAPE010000050">
    <property type="protein sequence ID" value="CAH9106640.1"/>
    <property type="molecule type" value="Genomic_DNA"/>
</dbReference>
<dbReference type="PANTHER" id="PTHR46912:SF1">
    <property type="entry name" value="HIGH MOBILITY GROUP B PROTEIN 13"/>
    <property type="match status" value="1"/>
</dbReference>
<feature type="region of interest" description="Disordered" evidence="3">
    <location>
        <begin position="414"/>
        <end position="451"/>
    </location>
</feature>
<gene>
    <name evidence="5" type="ORF">CEURO_LOCUS17393</name>
</gene>
<evidence type="ECO:0000256" key="3">
    <source>
        <dbReference type="SAM" id="MobiDB-lite"/>
    </source>
</evidence>
<keyword evidence="2" id="KW-0175">Coiled coil</keyword>
<dbReference type="InterPro" id="IPR044601">
    <property type="entry name" value="HMGB6/HMGB13"/>
</dbReference>
<accession>A0A9P0ZPH3</accession>
<evidence type="ECO:0000259" key="4">
    <source>
        <dbReference type="PROSITE" id="PS50118"/>
    </source>
</evidence>
<dbReference type="PANTHER" id="PTHR46912">
    <property type="entry name" value="HIGH MOBILITY GROUP B PROTEIN 13"/>
    <property type="match status" value="1"/>
</dbReference>
<dbReference type="InterPro" id="IPR036910">
    <property type="entry name" value="HMG_box_dom_sf"/>
</dbReference>
<dbReference type="SMART" id="SM00398">
    <property type="entry name" value="HMG"/>
    <property type="match status" value="3"/>
</dbReference>
<proteinExistence type="predicted"/>
<dbReference type="AlphaFoldDB" id="A0A9P0ZPH3"/>
<organism evidence="5 6">
    <name type="scientific">Cuscuta europaea</name>
    <name type="common">European dodder</name>
    <dbReference type="NCBI Taxonomy" id="41803"/>
    <lineage>
        <taxon>Eukaryota</taxon>
        <taxon>Viridiplantae</taxon>
        <taxon>Streptophyta</taxon>
        <taxon>Embryophyta</taxon>
        <taxon>Tracheophyta</taxon>
        <taxon>Spermatophyta</taxon>
        <taxon>Magnoliopsida</taxon>
        <taxon>eudicotyledons</taxon>
        <taxon>Gunneridae</taxon>
        <taxon>Pentapetalae</taxon>
        <taxon>asterids</taxon>
        <taxon>lamiids</taxon>
        <taxon>Solanales</taxon>
        <taxon>Convolvulaceae</taxon>
        <taxon>Cuscuteae</taxon>
        <taxon>Cuscuta</taxon>
        <taxon>Cuscuta subgen. Cuscuta</taxon>
    </lineage>
</organism>
<keyword evidence="1" id="KW-0539">Nucleus</keyword>
<dbReference type="GO" id="GO:0005634">
    <property type="term" value="C:nucleus"/>
    <property type="evidence" value="ECO:0007669"/>
    <property type="project" value="UniProtKB-UniRule"/>
</dbReference>
<evidence type="ECO:0000256" key="2">
    <source>
        <dbReference type="SAM" id="Coils"/>
    </source>
</evidence>
<feature type="DNA-binding region" description="HMG box" evidence="1">
    <location>
        <begin position="444"/>
        <end position="512"/>
    </location>
</feature>
<dbReference type="SUPFAM" id="SSF47095">
    <property type="entry name" value="HMG-box"/>
    <property type="match status" value="3"/>
</dbReference>
<feature type="DNA-binding region" description="HMG box" evidence="1">
    <location>
        <begin position="317"/>
        <end position="383"/>
    </location>
</feature>
<dbReference type="PROSITE" id="PS50118">
    <property type="entry name" value="HMG_BOX_2"/>
    <property type="match status" value="3"/>
</dbReference>
<dbReference type="InterPro" id="IPR009071">
    <property type="entry name" value="HMG_box_dom"/>
</dbReference>
<name>A0A9P0ZPH3_CUSEU</name>
<dbReference type="OrthoDB" id="1919336at2759"/>
<comment type="caution">
    <text evidence="5">The sequence shown here is derived from an EMBL/GenBank/DDBJ whole genome shotgun (WGS) entry which is preliminary data.</text>
</comment>
<evidence type="ECO:0000256" key="1">
    <source>
        <dbReference type="PROSITE-ProRule" id="PRU00267"/>
    </source>
</evidence>
<reference evidence="5" key="1">
    <citation type="submission" date="2022-07" db="EMBL/GenBank/DDBJ databases">
        <authorList>
            <person name="Macas J."/>
            <person name="Novak P."/>
            <person name="Neumann P."/>
        </authorList>
    </citation>
    <scope>NUCLEOTIDE SEQUENCE</scope>
</reference>
<feature type="region of interest" description="Disordered" evidence="3">
    <location>
        <begin position="375"/>
        <end position="399"/>
    </location>
</feature>
<evidence type="ECO:0000313" key="5">
    <source>
        <dbReference type="EMBL" id="CAH9106640.1"/>
    </source>
</evidence>
<feature type="compositionally biased region" description="Basic and acidic residues" evidence="3">
    <location>
        <begin position="87"/>
        <end position="96"/>
    </location>
</feature>